<dbReference type="Pfam" id="PF00011">
    <property type="entry name" value="HSP20"/>
    <property type="match status" value="1"/>
</dbReference>
<dbReference type="SUPFAM" id="SSF49764">
    <property type="entry name" value="HSP20-like chaperones"/>
    <property type="match status" value="1"/>
</dbReference>
<dbReference type="InterPro" id="IPR002068">
    <property type="entry name" value="A-crystallin/Hsp20_dom"/>
</dbReference>
<protein>
    <submittedName>
        <fullName evidence="4">Hsp20 family protein</fullName>
    </submittedName>
</protein>
<evidence type="ECO:0000259" key="3">
    <source>
        <dbReference type="PROSITE" id="PS01031"/>
    </source>
</evidence>
<dbReference type="RefSeq" id="WP_385938347.1">
    <property type="nucleotide sequence ID" value="NZ_JBHSOZ010000003.1"/>
</dbReference>
<accession>A0ABW0YJX2</accession>
<dbReference type="PANTHER" id="PTHR11527">
    <property type="entry name" value="HEAT-SHOCK PROTEIN 20 FAMILY MEMBER"/>
    <property type="match status" value="1"/>
</dbReference>
<sequence length="150" mass="17767">MNHKKLPGLFTEGVMRDLIQYMDSYIDEAFKHFQSFPESRFVEGEIEETEDHYFLKFYLPGCSSDQIQLEVIDNFLKLSVNHSSIIEEKNDLTMYQKREQSFQRMQRLIPFSFPISENEINAIFENEVLRITVPKKSTSDKVIEINKTDE</sequence>
<comment type="caution">
    <text evidence="4">The sequence shown here is derived from an EMBL/GenBank/DDBJ whole genome shotgun (WGS) entry which is preliminary data.</text>
</comment>
<evidence type="ECO:0000313" key="4">
    <source>
        <dbReference type="EMBL" id="MFC5711707.1"/>
    </source>
</evidence>
<dbReference type="Gene3D" id="2.60.40.790">
    <property type="match status" value="1"/>
</dbReference>
<dbReference type="PROSITE" id="PS01031">
    <property type="entry name" value="SHSP"/>
    <property type="match status" value="1"/>
</dbReference>
<evidence type="ECO:0000256" key="2">
    <source>
        <dbReference type="RuleBase" id="RU003616"/>
    </source>
</evidence>
<gene>
    <name evidence="4" type="ORF">ACFPU1_02820</name>
</gene>
<dbReference type="Proteomes" id="UP001596142">
    <property type="component" value="Unassembled WGS sequence"/>
</dbReference>
<keyword evidence="5" id="KW-1185">Reference proteome</keyword>
<evidence type="ECO:0000256" key="1">
    <source>
        <dbReference type="PROSITE-ProRule" id="PRU00285"/>
    </source>
</evidence>
<dbReference type="InterPro" id="IPR031107">
    <property type="entry name" value="Small_HSP"/>
</dbReference>
<feature type="domain" description="SHSP" evidence="3">
    <location>
        <begin position="35"/>
        <end position="148"/>
    </location>
</feature>
<reference evidence="5" key="1">
    <citation type="journal article" date="2019" name="Int. J. Syst. Evol. Microbiol.">
        <title>The Global Catalogue of Microorganisms (GCM) 10K type strain sequencing project: providing services to taxonomists for standard genome sequencing and annotation.</title>
        <authorList>
            <consortium name="The Broad Institute Genomics Platform"/>
            <consortium name="The Broad Institute Genome Sequencing Center for Infectious Disease"/>
            <person name="Wu L."/>
            <person name="Ma J."/>
        </authorList>
    </citation>
    <scope>NUCLEOTIDE SEQUENCE [LARGE SCALE GENOMIC DNA]</scope>
    <source>
        <strain evidence="5">CECT 7184</strain>
    </source>
</reference>
<comment type="similarity">
    <text evidence="1 2">Belongs to the small heat shock protein (HSP20) family.</text>
</comment>
<dbReference type="InterPro" id="IPR008978">
    <property type="entry name" value="HSP20-like_chaperone"/>
</dbReference>
<proteinExistence type="inferred from homology"/>
<evidence type="ECO:0000313" key="5">
    <source>
        <dbReference type="Proteomes" id="UP001596142"/>
    </source>
</evidence>
<organism evidence="4 5">
    <name type="scientific">Thalassorhabdus alkalitolerans</name>
    <dbReference type="NCBI Taxonomy" id="2282697"/>
    <lineage>
        <taxon>Bacteria</taxon>
        <taxon>Bacillati</taxon>
        <taxon>Bacillota</taxon>
        <taxon>Bacilli</taxon>
        <taxon>Bacillales</taxon>
        <taxon>Bacillaceae</taxon>
        <taxon>Thalassorhabdus</taxon>
    </lineage>
</organism>
<name>A0ABW0YJX2_9BACI</name>
<dbReference type="EMBL" id="JBHSOZ010000003">
    <property type="protein sequence ID" value="MFC5711707.1"/>
    <property type="molecule type" value="Genomic_DNA"/>
</dbReference>